<reference evidence="3" key="1">
    <citation type="journal article" date="2019" name="Int. J. Syst. Evol. Microbiol.">
        <title>The Global Catalogue of Microorganisms (GCM) 10K type strain sequencing project: providing services to taxonomists for standard genome sequencing and annotation.</title>
        <authorList>
            <consortium name="The Broad Institute Genomics Platform"/>
            <consortium name="The Broad Institute Genome Sequencing Center for Infectious Disease"/>
            <person name="Wu L."/>
            <person name="Ma J."/>
        </authorList>
    </citation>
    <scope>NUCLEOTIDE SEQUENCE [LARGE SCALE GENOMIC DNA]</scope>
    <source>
        <strain evidence="3">CCUG 56754</strain>
    </source>
</reference>
<organism evidence="2 3">
    <name type="scientific">Virgibacillus byunsanensis</name>
    <dbReference type="NCBI Taxonomy" id="570945"/>
    <lineage>
        <taxon>Bacteria</taxon>
        <taxon>Bacillati</taxon>
        <taxon>Bacillota</taxon>
        <taxon>Bacilli</taxon>
        <taxon>Bacillales</taxon>
        <taxon>Bacillaceae</taxon>
        <taxon>Virgibacillus</taxon>
    </lineage>
</organism>
<comment type="caution">
    <text evidence="2">The sequence shown here is derived from an EMBL/GenBank/DDBJ whole genome shotgun (WGS) entry which is preliminary data.</text>
</comment>
<dbReference type="InterPro" id="IPR020144">
    <property type="entry name" value="SpoVAB"/>
</dbReference>
<dbReference type="EMBL" id="JBHTKJ010000033">
    <property type="protein sequence ID" value="MFD1039229.1"/>
    <property type="molecule type" value="Genomic_DNA"/>
</dbReference>
<evidence type="ECO:0000313" key="3">
    <source>
        <dbReference type="Proteomes" id="UP001597040"/>
    </source>
</evidence>
<keyword evidence="3" id="KW-1185">Reference proteome</keyword>
<dbReference type="Pfam" id="PF13782">
    <property type="entry name" value="SpoVAB"/>
    <property type="match status" value="1"/>
</dbReference>
<dbReference type="RefSeq" id="WP_390362889.1">
    <property type="nucleotide sequence ID" value="NZ_JBHTKJ010000033.1"/>
</dbReference>
<feature type="transmembrane region" description="Helical" evidence="1">
    <location>
        <begin position="77"/>
        <end position="98"/>
    </location>
</feature>
<keyword evidence="1" id="KW-0812">Transmembrane</keyword>
<accession>A0ABW3LP17</accession>
<name>A0ABW3LP17_9BACI</name>
<dbReference type="Proteomes" id="UP001597040">
    <property type="component" value="Unassembled WGS sequence"/>
</dbReference>
<keyword evidence="1" id="KW-1133">Transmembrane helix</keyword>
<keyword evidence="1" id="KW-0472">Membrane</keyword>
<proteinExistence type="predicted"/>
<evidence type="ECO:0000313" key="2">
    <source>
        <dbReference type="EMBL" id="MFD1039229.1"/>
    </source>
</evidence>
<gene>
    <name evidence="2" type="ORF">ACFQ3N_12625</name>
</gene>
<feature type="transmembrane region" description="Helical" evidence="1">
    <location>
        <begin position="118"/>
        <end position="139"/>
    </location>
</feature>
<sequence length="142" mass="15402">MIINLIINAIEVIIGLAGGLAVGAGFVAFLTVLGIIPRLIQLSKTERLIKIYAACVICGALFGTFISFANVTWNQPVVLLVLWGVLHGIFNGMLAAALTEVLNVFPILSKRIGIDEQLLWLLMAIVFGKIAGSLFQWTIFVY</sequence>
<feature type="transmembrane region" description="Helical" evidence="1">
    <location>
        <begin position="12"/>
        <end position="36"/>
    </location>
</feature>
<feature type="transmembrane region" description="Helical" evidence="1">
    <location>
        <begin position="48"/>
        <end position="71"/>
    </location>
</feature>
<protein>
    <submittedName>
        <fullName evidence="2">Stage V sporulation protein AB</fullName>
    </submittedName>
</protein>
<evidence type="ECO:0000256" key="1">
    <source>
        <dbReference type="SAM" id="Phobius"/>
    </source>
</evidence>